<keyword evidence="2" id="KW-0596">Phosphopantetheine</keyword>
<dbReference type="InterPro" id="IPR010080">
    <property type="entry name" value="Thioester_reductase-like_dom"/>
</dbReference>
<dbReference type="RefSeq" id="WP_166277516.1">
    <property type="nucleotide sequence ID" value="NZ_JTHE03000106.1"/>
</dbReference>
<dbReference type="FunFam" id="2.30.38.10:FF:000001">
    <property type="entry name" value="Non-ribosomal peptide synthetase PvdI"/>
    <property type="match status" value="1"/>
</dbReference>
<protein>
    <submittedName>
        <fullName evidence="5">Amino acid adenylation domain-containing protein</fullName>
    </submittedName>
</protein>
<comment type="caution">
    <text evidence="5">The sequence shown here is derived from an EMBL/GenBank/DDBJ whole genome shotgun (WGS) entry which is preliminary data.</text>
</comment>
<keyword evidence="3" id="KW-0597">Phosphoprotein</keyword>
<dbReference type="InterPro" id="IPR010071">
    <property type="entry name" value="AA_adenyl_dom"/>
</dbReference>
<evidence type="ECO:0000259" key="4">
    <source>
        <dbReference type="PROSITE" id="PS50075"/>
    </source>
</evidence>
<comment type="cofactor">
    <cofactor evidence="1">
        <name>pantetheine 4'-phosphate</name>
        <dbReference type="ChEBI" id="CHEBI:47942"/>
    </cofactor>
</comment>
<dbReference type="Gene3D" id="3.40.50.720">
    <property type="entry name" value="NAD(P)-binding Rossmann-like Domain"/>
    <property type="match status" value="1"/>
</dbReference>
<dbReference type="Gene3D" id="1.10.1200.10">
    <property type="entry name" value="ACP-like"/>
    <property type="match status" value="1"/>
</dbReference>
<evidence type="ECO:0000313" key="6">
    <source>
        <dbReference type="Proteomes" id="UP000031561"/>
    </source>
</evidence>
<dbReference type="InterPro" id="IPR013120">
    <property type="entry name" value="FAR_NAD-bd"/>
</dbReference>
<dbReference type="Gene3D" id="3.40.50.980">
    <property type="match status" value="2"/>
</dbReference>
<dbReference type="PANTHER" id="PTHR44845:SF6">
    <property type="entry name" value="BETA-ALANINE-ACTIVATING ENZYME"/>
    <property type="match status" value="1"/>
</dbReference>
<feature type="domain" description="Carrier" evidence="4">
    <location>
        <begin position="525"/>
        <end position="602"/>
    </location>
</feature>
<dbReference type="FunFam" id="3.30.300.30:FF:000010">
    <property type="entry name" value="Enterobactin synthetase component F"/>
    <property type="match status" value="1"/>
</dbReference>
<dbReference type="SUPFAM" id="SSF51735">
    <property type="entry name" value="NAD(P)-binding Rossmann-fold domains"/>
    <property type="match status" value="1"/>
</dbReference>
<keyword evidence="6" id="KW-1185">Reference proteome</keyword>
<dbReference type="InterPro" id="IPR020845">
    <property type="entry name" value="AMP-binding_CS"/>
</dbReference>
<dbReference type="PROSITE" id="PS00455">
    <property type="entry name" value="AMP_BINDING"/>
    <property type="match status" value="1"/>
</dbReference>
<evidence type="ECO:0000313" key="5">
    <source>
        <dbReference type="EMBL" id="MCM1984947.1"/>
    </source>
</evidence>
<organism evidence="5 6">
    <name type="scientific">Lyngbya confervoides BDU141951</name>
    <dbReference type="NCBI Taxonomy" id="1574623"/>
    <lineage>
        <taxon>Bacteria</taxon>
        <taxon>Bacillati</taxon>
        <taxon>Cyanobacteriota</taxon>
        <taxon>Cyanophyceae</taxon>
        <taxon>Oscillatoriophycideae</taxon>
        <taxon>Oscillatoriales</taxon>
        <taxon>Microcoleaceae</taxon>
        <taxon>Lyngbya</taxon>
    </lineage>
</organism>
<dbReference type="Gene3D" id="3.30.300.30">
    <property type="match status" value="1"/>
</dbReference>
<dbReference type="PROSITE" id="PS50075">
    <property type="entry name" value="CARRIER"/>
    <property type="match status" value="1"/>
</dbReference>
<dbReference type="InterPro" id="IPR025110">
    <property type="entry name" value="AMP-bd_C"/>
</dbReference>
<dbReference type="Pfam" id="PF00550">
    <property type="entry name" value="PP-binding"/>
    <property type="match status" value="1"/>
</dbReference>
<sequence length="1023" mass="113382">MLDLTAKQTVQDFFENQVSLYPDAVAVTFQGQELTYAQLNQQSNQLARLLREKGVTADVVVGVYLDRSLEMIIALLAILKAGGAYLPLDLSYPPDRLRYMINHAQAPILLTQQSLETDFEDHPLDILAIDQLALAEYAQDNLDLDLQPTDLAYVIYTSGSTGQPKGVAMPHGPLCQLIDWQVKVSTVGLGGRTLQFTPISFDVSFQEIFATLAAGGTLVLVPDQLRRNPIDLMRFLREAEIERLFLPFVALRQLSEIAEQEAEIPLAMKEIYTAGEQLRITEAIVRWFERMPHCTLHNHYGPSETHVVTAQTLKGDPKHWPTLPPIGQPITGTEVYILNERLQPVAPGVAGELYLGGACLARGYLHRPDLTAERFMVHPFSEKSSGDRLYKTGDLARFLPDQSLEYLGRIDQQVKIRGFRIEPGEVEGVLERHPEVQEAVVLAREYVPGDKRLVAYFVAPATAQGNEATRVGQLRHYLRSQLPEYMLPSAIVSLDAFPMTPSGKIDRRALPIPTWNQVKDGSYQAPRTPMEFQLTEILGQLLRIKAEQIGIRDRFCDLGGHSLLAVQLVYQINETFQVQLPLENFLAQPTVEGIASQIQQLQDSGAQEIAPLDLEKEAILDACIVPPDSLTEPVPEIFLTGATGFLGTYLLHELLKQTRADVHCLIRASSFAEAQARIEGCLNRYGLWQESDRSRIKLVLGDLSQPRLGIEAETFTRLAEKIDIIYHCGAWVNMIYPYLTLKASNVLGTQEVLRLASQTRIKPLHYISTVDVFALQAADQIQRIRETDQIGPASALASGYAQSKCIAEQLVVAAGDRGLPVSLYRFSNLIGDATQGESPINSFVSKMLKGCIQLKMAPTLEVLLNLVPVDYVAQAIVFLGQTVKPVGTAFHIANPHPMDWSEFMEILRQTGYDLATVSYEAWYGELCKAATPTAENASTENAFTDNVLAPMAMIFANQPFVRKSLGAFELDCQKTQEILAQKAIACPPLNAEFLQRYLSQFIAAGYLPAPASPVPPSLMPTPS</sequence>
<dbReference type="Proteomes" id="UP000031561">
    <property type="component" value="Unassembled WGS sequence"/>
</dbReference>
<dbReference type="Gene3D" id="2.30.38.10">
    <property type="entry name" value="Luciferase, Domain 3"/>
    <property type="match status" value="1"/>
</dbReference>
<dbReference type="EMBL" id="JTHE03000106">
    <property type="protein sequence ID" value="MCM1984947.1"/>
    <property type="molecule type" value="Genomic_DNA"/>
</dbReference>
<dbReference type="Pfam" id="PF00501">
    <property type="entry name" value="AMP-binding"/>
    <property type="match status" value="1"/>
</dbReference>
<evidence type="ECO:0000256" key="3">
    <source>
        <dbReference type="ARBA" id="ARBA00022553"/>
    </source>
</evidence>
<dbReference type="SUPFAM" id="SSF56801">
    <property type="entry name" value="Acetyl-CoA synthetase-like"/>
    <property type="match status" value="1"/>
</dbReference>
<name>A0ABD4T828_9CYAN</name>
<evidence type="ECO:0000256" key="2">
    <source>
        <dbReference type="ARBA" id="ARBA00022450"/>
    </source>
</evidence>
<evidence type="ECO:0000256" key="1">
    <source>
        <dbReference type="ARBA" id="ARBA00001957"/>
    </source>
</evidence>
<dbReference type="InterPro" id="IPR009081">
    <property type="entry name" value="PP-bd_ACP"/>
</dbReference>
<dbReference type="AlphaFoldDB" id="A0ABD4T828"/>
<dbReference type="CDD" id="cd05235">
    <property type="entry name" value="SDR_e1"/>
    <property type="match status" value="1"/>
</dbReference>
<dbReference type="GO" id="GO:0043041">
    <property type="term" value="P:amino acid activation for nonribosomal peptide biosynthetic process"/>
    <property type="evidence" value="ECO:0007669"/>
    <property type="project" value="UniProtKB-ARBA"/>
</dbReference>
<dbReference type="PANTHER" id="PTHR44845">
    <property type="entry name" value="CARRIER DOMAIN-CONTAINING PROTEIN"/>
    <property type="match status" value="1"/>
</dbReference>
<dbReference type="InterPro" id="IPR000873">
    <property type="entry name" value="AMP-dep_synth/lig_dom"/>
</dbReference>
<dbReference type="FunFam" id="3.40.50.12780:FF:000012">
    <property type="entry name" value="Non-ribosomal peptide synthetase"/>
    <property type="match status" value="1"/>
</dbReference>
<dbReference type="Pfam" id="PF07993">
    <property type="entry name" value="NAD_binding_4"/>
    <property type="match status" value="1"/>
</dbReference>
<dbReference type="CDD" id="cd17651">
    <property type="entry name" value="A_NRPS_VisG_like"/>
    <property type="match status" value="1"/>
</dbReference>
<proteinExistence type="predicted"/>
<dbReference type="FunFam" id="3.40.50.980:FF:000001">
    <property type="entry name" value="Non-ribosomal peptide synthetase"/>
    <property type="match status" value="1"/>
</dbReference>
<reference evidence="5 6" key="1">
    <citation type="journal article" date="2015" name="Genome Announc.">
        <title>Draft Genome Sequence of Filamentous Marine Cyanobacterium Lyngbya confervoides Strain BDU141951.</title>
        <authorList>
            <person name="Chandrababunaidu M.M."/>
            <person name="Sen D."/>
            <person name="Tripathy S."/>
        </authorList>
    </citation>
    <scope>NUCLEOTIDE SEQUENCE [LARGE SCALE GENOMIC DNA]</scope>
    <source>
        <strain evidence="5 6">BDU141951</strain>
    </source>
</reference>
<accession>A0ABD4T828</accession>
<dbReference type="SUPFAM" id="SSF47336">
    <property type="entry name" value="ACP-like"/>
    <property type="match status" value="1"/>
</dbReference>
<gene>
    <name evidence="5" type="ORF">QQ91_0019170</name>
</gene>
<dbReference type="InterPro" id="IPR036291">
    <property type="entry name" value="NAD(P)-bd_dom_sf"/>
</dbReference>
<dbReference type="InterPro" id="IPR036736">
    <property type="entry name" value="ACP-like_sf"/>
</dbReference>
<dbReference type="GO" id="GO:0044550">
    <property type="term" value="P:secondary metabolite biosynthetic process"/>
    <property type="evidence" value="ECO:0007669"/>
    <property type="project" value="UniProtKB-ARBA"/>
</dbReference>
<dbReference type="NCBIfam" id="TIGR01746">
    <property type="entry name" value="Thioester-redct"/>
    <property type="match status" value="1"/>
</dbReference>
<dbReference type="InterPro" id="IPR045851">
    <property type="entry name" value="AMP-bd_C_sf"/>
</dbReference>
<dbReference type="Pfam" id="PF13193">
    <property type="entry name" value="AMP-binding_C"/>
    <property type="match status" value="1"/>
</dbReference>
<dbReference type="NCBIfam" id="TIGR01733">
    <property type="entry name" value="AA-adenyl-dom"/>
    <property type="match status" value="1"/>
</dbReference>